<protein>
    <submittedName>
        <fullName evidence="1">Uncharacterized protein</fullName>
    </submittedName>
</protein>
<gene>
    <name evidence="1" type="ORF">HAX54_022230</name>
</gene>
<feature type="non-terminal residue" evidence="1">
    <location>
        <position position="1"/>
    </location>
</feature>
<accession>A0ABS8UW17</accession>
<reference evidence="1 2" key="1">
    <citation type="journal article" date="2021" name="BMC Genomics">
        <title>Datura genome reveals duplications of psychoactive alkaloid biosynthetic genes and high mutation rate following tissue culture.</title>
        <authorList>
            <person name="Rajewski A."/>
            <person name="Carter-House D."/>
            <person name="Stajich J."/>
            <person name="Litt A."/>
        </authorList>
    </citation>
    <scope>NUCLEOTIDE SEQUENCE [LARGE SCALE GENOMIC DNA]</scope>
    <source>
        <strain evidence="1">AR-01</strain>
    </source>
</reference>
<dbReference type="Proteomes" id="UP000823775">
    <property type="component" value="Unassembled WGS sequence"/>
</dbReference>
<organism evidence="1 2">
    <name type="scientific">Datura stramonium</name>
    <name type="common">Jimsonweed</name>
    <name type="synonym">Common thornapple</name>
    <dbReference type="NCBI Taxonomy" id="4076"/>
    <lineage>
        <taxon>Eukaryota</taxon>
        <taxon>Viridiplantae</taxon>
        <taxon>Streptophyta</taxon>
        <taxon>Embryophyta</taxon>
        <taxon>Tracheophyta</taxon>
        <taxon>Spermatophyta</taxon>
        <taxon>Magnoliopsida</taxon>
        <taxon>eudicotyledons</taxon>
        <taxon>Gunneridae</taxon>
        <taxon>Pentapetalae</taxon>
        <taxon>asterids</taxon>
        <taxon>lamiids</taxon>
        <taxon>Solanales</taxon>
        <taxon>Solanaceae</taxon>
        <taxon>Solanoideae</taxon>
        <taxon>Datureae</taxon>
        <taxon>Datura</taxon>
    </lineage>
</organism>
<dbReference type="EMBL" id="JACEIK010002675">
    <property type="protein sequence ID" value="MCD9638335.1"/>
    <property type="molecule type" value="Genomic_DNA"/>
</dbReference>
<comment type="caution">
    <text evidence="1">The sequence shown here is derived from an EMBL/GenBank/DDBJ whole genome shotgun (WGS) entry which is preliminary data.</text>
</comment>
<name>A0ABS8UW17_DATST</name>
<evidence type="ECO:0000313" key="1">
    <source>
        <dbReference type="EMBL" id="MCD9638335.1"/>
    </source>
</evidence>
<proteinExistence type="predicted"/>
<evidence type="ECO:0000313" key="2">
    <source>
        <dbReference type="Proteomes" id="UP000823775"/>
    </source>
</evidence>
<keyword evidence="2" id="KW-1185">Reference proteome</keyword>
<sequence length="75" mass="8690">PAHLDHGQFRLGLKFDSSSISNDIHLHHALDAYNGYNMRADYHKRFPGRPLTSYRIYCTSTANVYALAVYHRNPR</sequence>